<proteinExistence type="inferred from homology"/>
<evidence type="ECO:0000256" key="3">
    <source>
        <dbReference type="ARBA" id="ARBA00022431"/>
    </source>
</evidence>
<dbReference type="GO" id="GO:0039615">
    <property type="term" value="C:T=1 icosahedral viral capsid"/>
    <property type="evidence" value="ECO:0007669"/>
    <property type="project" value="UniProtKB-KW"/>
</dbReference>
<comment type="similarity">
    <text evidence="2">Belongs to the microviridae F protein family.</text>
</comment>
<dbReference type="InterPro" id="IPR003514">
    <property type="entry name" value="Microviridae_protein_F"/>
</dbReference>
<organism evidence="6">
    <name type="scientific">Blackfly microvirus SF02</name>
    <dbReference type="NCBI Taxonomy" id="2576452"/>
    <lineage>
        <taxon>Viruses</taxon>
        <taxon>Monodnaviria</taxon>
        <taxon>Sangervirae</taxon>
        <taxon>Phixviricota</taxon>
        <taxon>Malgrandaviricetes</taxon>
        <taxon>Petitvirales</taxon>
        <taxon>Microviridae</taxon>
        <taxon>Microvirus</taxon>
    </lineage>
</organism>
<name>A0A4P8PKZ2_9VIRU</name>
<dbReference type="Proteomes" id="UP000325188">
    <property type="component" value="Segment"/>
</dbReference>
<dbReference type="InterPro" id="IPR037002">
    <property type="entry name" value="Microviridae_protein_F_sf"/>
</dbReference>
<evidence type="ECO:0000256" key="2">
    <source>
        <dbReference type="ARBA" id="ARBA00009963"/>
    </source>
</evidence>
<dbReference type="InterPro" id="IPR016184">
    <property type="entry name" value="Capsid/spike_ssDNA_virus"/>
</dbReference>
<dbReference type="EMBL" id="MK249234">
    <property type="protein sequence ID" value="QCQ85147.1"/>
    <property type="molecule type" value="Genomic_DNA"/>
</dbReference>
<keyword evidence="5" id="KW-0946">Virion</keyword>
<reference evidence="6" key="1">
    <citation type="submission" date="2018-12" db="EMBL/GenBank/DDBJ databases">
        <title>Singled stranded DNA viruses identified in blackflies (Austrosimulium ungulatum) sampled in New Zealand.</title>
        <authorList>
            <person name="Kraberger S."/>
            <person name="Fontenele R.S."/>
            <person name="Schmidlin K."/>
            <person name="Walters M."/>
            <person name="Varsani A."/>
        </authorList>
    </citation>
    <scope>NUCLEOTIDE SEQUENCE [LARGE SCALE GENOMIC DNA]</scope>
    <source>
        <strain evidence="6">213</strain>
    </source>
</reference>
<dbReference type="GO" id="GO:0005198">
    <property type="term" value="F:structural molecule activity"/>
    <property type="evidence" value="ECO:0007669"/>
    <property type="project" value="InterPro"/>
</dbReference>
<comment type="subcellular location">
    <subcellularLocation>
        <location evidence="1">Virion</location>
    </subcellularLocation>
</comment>
<evidence type="ECO:0000256" key="5">
    <source>
        <dbReference type="ARBA" id="ARBA00022844"/>
    </source>
</evidence>
<protein>
    <submittedName>
        <fullName evidence="6">Major capsid protein</fullName>
    </submittedName>
</protein>
<evidence type="ECO:0000313" key="6">
    <source>
        <dbReference type="EMBL" id="QCQ85147.1"/>
    </source>
</evidence>
<dbReference type="Gene3D" id="2.60.169.10">
    <property type="entry name" value="Microviridae F protein"/>
    <property type="match status" value="1"/>
</dbReference>
<evidence type="ECO:0000256" key="1">
    <source>
        <dbReference type="ARBA" id="ARBA00004328"/>
    </source>
</evidence>
<keyword evidence="3" id="KW-1140">T=1 icosahedral capsid protein</keyword>
<dbReference type="Pfam" id="PF02305">
    <property type="entry name" value="Phage_F"/>
    <property type="match status" value="1"/>
</dbReference>
<sequence>MKLFDSVGSRRPRKNKFDLSHEKKFTCEMGTLVPIMVQEVLPGDSFRARSEILLRFAPLLAPTMHRFDVFTHFFYVPNRITWVDWQDAITGGRDGTLAPVSPTMFITDVTKAAIAGKGTLGDYFGLPLFPNPITKSQGVCCLPFRAYQLIYDEFFRDQNLTDPVGCSKLSGDMTPVAGEIAKMCTLRKRAWEKDYFTSALPWTQRGGQVMLPTTINYKPTSTIVRTDGTPMVGGDHLQSDAITPANLELTTSAKAARIENIASMQTTINDLRQAVRMQEWLEKNARGGARYVEQILSHFGVMVPDSRLQRPEYLGGGRAPVSVSEVLSNFQISTDPAGLPQGNMAGHGISVSHQNGFSKTFVEHGFVIGLMSILPRTAYQQGVPRYLKRGDRFTYAWPEFANLGEQEILNSELYADGTAADDATFGYQSRYAEYKYQPSTVHGEFKDTLDFWHDGRKFAARPVLNEGFVMSSPDPRIFAVPGASNHMYVQCYNKVDALRPLPYYGTPML</sequence>
<dbReference type="SUPFAM" id="SSF88645">
    <property type="entry name" value="ssDNA viruses"/>
    <property type="match status" value="1"/>
</dbReference>
<keyword evidence="4" id="KW-0167">Capsid protein</keyword>
<accession>A0A4P8PKZ2</accession>
<evidence type="ECO:0000256" key="4">
    <source>
        <dbReference type="ARBA" id="ARBA00022561"/>
    </source>
</evidence>